<dbReference type="SUPFAM" id="SSF46785">
    <property type="entry name" value="Winged helix' DNA-binding domain"/>
    <property type="match status" value="1"/>
</dbReference>
<accession>A0A7X0RLV2</accession>
<dbReference type="InterPro" id="IPR000835">
    <property type="entry name" value="HTH_MarR-typ"/>
</dbReference>
<protein>
    <submittedName>
        <fullName evidence="3">MarR family transcriptional regulator</fullName>
    </submittedName>
</protein>
<reference evidence="3 4" key="1">
    <citation type="submission" date="2020-08" db="EMBL/GenBank/DDBJ databases">
        <title>Cohnella phylogeny.</title>
        <authorList>
            <person name="Dunlap C."/>
        </authorList>
    </citation>
    <scope>NUCLEOTIDE SEQUENCE [LARGE SCALE GENOMIC DNA]</scope>
    <source>
        <strain evidence="3 4">DSM 28246</strain>
    </source>
</reference>
<dbReference type="AlphaFoldDB" id="A0A7X0RLV2"/>
<keyword evidence="1" id="KW-0238">DNA-binding</keyword>
<dbReference type="InterPro" id="IPR039422">
    <property type="entry name" value="MarR/SlyA-like"/>
</dbReference>
<keyword evidence="4" id="KW-1185">Reference proteome</keyword>
<evidence type="ECO:0000259" key="2">
    <source>
        <dbReference type="PROSITE" id="PS50995"/>
    </source>
</evidence>
<sequence length="145" mass="16672">MSKHEELVRLVDMMRMHARLWTSEWSKNNPLEISQSQAITLDVLNTEGPKPSTYLSQLVGVTSGGMTVISDKLVRQNLVRRVNDANDRRVVKLEITDEGRKAMKQIRIKQEALIDKLFDPLDPEEIALMTAIYRKLLDQTPKENE</sequence>
<dbReference type="InterPro" id="IPR036388">
    <property type="entry name" value="WH-like_DNA-bd_sf"/>
</dbReference>
<dbReference type="PANTHER" id="PTHR33164">
    <property type="entry name" value="TRANSCRIPTIONAL REGULATOR, MARR FAMILY"/>
    <property type="match status" value="1"/>
</dbReference>
<dbReference type="GO" id="GO:0003677">
    <property type="term" value="F:DNA binding"/>
    <property type="evidence" value="ECO:0007669"/>
    <property type="project" value="UniProtKB-KW"/>
</dbReference>
<evidence type="ECO:0000313" key="3">
    <source>
        <dbReference type="EMBL" id="MBB6669888.1"/>
    </source>
</evidence>
<dbReference type="GO" id="GO:0003700">
    <property type="term" value="F:DNA-binding transcription factor activity"/>
    <property type="evidence" value="ECO:0007669"/>
    <property type="project" value="InterPro"/>
</dbReference>
<feature type="domain" description="HTH marR-type" evidence="2">
    <location>
        <begin position="4"/>
        <end position="138"/>
    </location>
</feature>
<name>A0A7X0RLV2_9BACL</name>
<dbReference type="PROSITE" id="PS50995">
    <property type="entry name" value="HTH_MARR_2"/>
    <property type="match status" value="1"/>
</dbReference>
<dbReference type="SMART" id="SM00347">
    <property type="entry name" value="HTH_MARR"/>
    <property type="match status" value="1"/>
</dbReference>
<dbReference type="EMBL" id="JACJVP010000005">
    <property type="protein sequence ID" value="MBB6669888.1"/>
    <property type="molecule type" value="Genomic_DNA"/>
</dbReference>
<organism evidence="3 4">
    <name type="scientific">Cohnella nanjingensis</name>
    <dbReference type="NCBI Taxonomy" id="1387779"/>
    <lineage>
        <taxon>Bacteria</taxon>
        <taxon>Bacillati</taxon>
        <taxon>Bacillota</taxon>
        <taxon>Bacilli</taxon>
        <taxon>Bacillales</taxon>
        <taxon>Paenibacillaceae</taxon>
        <taxon>Cohnella</taxon>
    </lineage>
</organism>
<dbReference type="Gene3D" id="1.10.10.10">
    <property type="entry name" value="Winged helix-like DNA-binding domain superfamily/Winged helix DNA-binding domain"/>
    <property type="match status" value="1"/>
</dbReference>
<evidence type="ECO:0000256" key="1">
    <source>
        <dbReference type="ARBA" id="ARBA00023125"/>
    </source>
</evidence>
<dbReference type="Proteomes" id="UP000547209">
    <property type="component" value="Unassembled WGS sequence"/>
</dbReference>
<gene>
    <name evidence="3" type="ORF">H7C19_04210</name>
</gene>
<dbReference type="RefSeq" id="WP_185141331.1">
    <property type="nucleotide sequence ID" value="NZ_JACJVP010000005.1"/>
</dbReference>
<proteinExistence type="predicted"/>
<dbReference type="PANTHER" id="PTHR33164:SF43">
    <property type="entry name" value="HTH-TYPE TRANSCRIPTIONAL REPRESSOR YETL"/>
    <property type="match status" value="1"/>
</dbReference>
<dbReference type="InterPro" id="IPR036390">
    <property type="entry name" value="WH_DNA-bd_sf"/>
</dbReference>
<dbReference type="Pfam" id="PF01047">
    <property type="entry name" value="MarR"/>
    <property type="match status" value="1"/>
</dbReference>
<evidence type="ECO:0000313" key="4">
    <source>
        <dbReference type="Proteomes" id="UP000547209"/>
    </source>
</evidence>
<comment type="caution">
    <text evidence="3">The sequence shown here is derived from an EMBL/GenBank/DDBJ whole genome shotgun (WGS) entry which is preliminary data.</text>
</comment>
<dbReference type="GO" id="GO:0006950">
    <property type="term" value="P:response to stress"/>
    <property type="evidence" value="ECO:0007669"/>
    <property type="project" value="TreeGrafter"/>
</dbReference>